<sequence length="674" mass="71158">MVIAQATPVSSLDISGPQPVGWIYTVCPRPAPGTTCPANADTVSPYGGVRLALQPGDRLKIRFVNNLPSVPPDSLDRIHDDPLLALNPSNLHTHGLIVAPAPNSAPPPRVPVYGDFIFTSVFNPANGNPAAYDPGAFTKIHAHGDVVSTGAVDYDIQIPANHPSGAYWFHPHMHGLALNQLSAGLSGIISIGNVANYACADESCRHPVPESAVRHLILKDMQVLADNTGFFQEDPDFCANQASDAPLGEGVCPGDPSAYAGGQWFFTLNGQRYPKIPVATADGEVWRFTNASGSASYDLRLIDDQTQLPMAVQILSIDGVALSFPSGATADQMVEIGGNRLRLAPCGAASGAAPGALSAVSVAPALSPFSAAPVCATEIVMMPATRVETYVVYRDARNRIASAPEKATATLLSAGISTGPGGDSWPAVKLAKVVFPKGRSQAVSEALHLKAQPSPETVSAPLASAAVLRGPSFSCQPLAAGHHRRIYFGNPNVPDGTGPGSDQYGEAIFGLGYEEIDEHGQPVPNTFQDFKRFDPADTLCVRINPGETSVTETWELYNLATELHNFHIHQTKFRRIDPAATMDGPLNPASRHAGVWEDTVPLPVAEPGPGSQPALDPEATSCTIADFKAGRCTATPIYVSIPFTQPGTFVFHCHILEHEDGGMMRAVRVAPASN</sequence>
<name>A0A6B8KKK0_9HYPH</name>
<accession>A0A6B8KKK0</accession>
<dbReference type="InterPro" id="IPR011706">
    <property type="entry name" value="Cu-oxidase_C"/>
</dbReference>
<feature type="domain" description="Plastocyanin-like" evidence="2">
    <location>
        <begin position="643"/>
        <end position="672"/>
    </location>
</feature>
<evidence type="ECO:0000313" key="3">
    <source>
        <dbReference type="EMBL" id="QGM48157.1"/>
    </source>
</evidence>
<dbReference type="InterPro" id="IPR033138">
    <property type="entry name" value="Cu_oxidase_CS"/>
</dbReference>
<dbReference type="SUPFAM" id="SSF49503">
    <property type="entry name" value="Cupredoxins"/>
    <property type="match status" value="2"/>
</dbReference>
<dbReference type="Proteomes" id="UP000309061">
    <property type="component" value="Chromosome"/>
</dbReference>
<dbReference type="GO" id="GO:0016491">
    <property type="term" value="F:oxidoreductase activity"/>
    <property type="evidence" value="ECO:0007669"/>
    <property type="project" value="InterPro"/>
</dbReference>
<dbReference type="PROSITE" id="PS00079">
    <property type="entry name" value="MULTICOPPER_OXIDASE1"/>
    <property type="match status" value="1"/>
</dbReference>
<proteinExistence type="predicted"/>
<evidence type="ECO:0000313" key="4">
    <source>
        <dbReference type="Proteomes" id="UP000309061"/>
    </source>
</evidence>
<protein>
    <submittedName>
        <fullName evidence="3">Multicopper oxidase domain-containing protein</fullName>
    </submittedName>
</protein>
<dbReference type="Gene3D" id="2.60.40.420">
    <property type="entry name" value="Cupredoxins - blue copper proteins"/>
    <property type="match status" value="3"/>
</dbReference>
<dbReference type="Pfam" id="PF07731">
    <property type="entry name" value="Cu-oxidase_2"/>
    <property type="match status" value="1"/>
</dbReference>
<dbReference type="AlphaFoldDB" id="A0A6B8KKK0"/>
<dbReference type="GO" id="GO:0005507">
    <property type="term" value="F:copper ion binding"/>
    <property type="evidence" value="ECO:0007669"/>
    <property type="project" value="InterPro"/>
</dbReference>
<gene>
    <name evidence="3" type="ORF">H2LOC_018470</name>
</gene>
<evidence type="ECO:0000259" key="2">
    <source>
        <dbReference type="Pfam" id="PF07731"/>
    </source>
</evidence>
<dbReference type="KEGG" id="mhey:H2LOC_018470"/>
<organism evidence="3 4">
    <name type="scientific">Methylocystis heyeri</name>
    <dbReference type="NCBI Taxonomy" id="391905"/>
    <lineage>
        <taxon>Bacteria</taxon>
        <taxon>Pseudomonadati</taxon>
        <taxon>Pseudomonadota</taxon>
        <taxon>Alphaproteobacteria</taxon>
        <taxon>Hyphomicrobiales</taxon>
        <taxon>Methylocystaceae</taxon>
        <taxon>Methylocystis</taxon>
    </lineage>
</organism>
<dbReference type="EMBL" id="CP046052">
    <property type="protein sequence ID" value="QGM48157.1"/>
    <property type="molecule type" value="Genomic_DNA"/>
</dbReference>
<keyword evidence="4" id="KW-1185">Reference proteome</keyword>
<dbReference type="PROSITE" id="PS00080">
    <property type="entry name" value="MULTICOPPER_OXIDASE2"/>
    <property type="match status" value="1"/>
</dbReference>
<dbReference type="InterPro" id="IPR008972">
    <property type="entry name" value="Cupredoxin"/>
</dbReference>
<evidence type="ECO:0000256" key="1">
    <source>
        <dbReference type="ARBA" id="ARBA00022723"/>
    </source>
</evidence>
<keyword evidence="1" id="KW-0479">Metal-binding</keyword>
<reference evidence="3 4" key="1">
    <citation type="submission" date="2019-11" db="EMBL/GenBank/DDBJ databases">
        <title>The genome sequence of Methylocystis heyeri.</title>
        <authorList>
            <person name="Oshkin I.Y."/>
            <person name="Miroshnikov K."/>
            <person name="Dedysh S.N."/>
        </authorList>
    </citation>
    <scope>NUCLEOTIDE SEQUENCE [LARGE SCALE GENOMIC DNA]</scope>
    <source>
        <strain evidence="3 4">H2</strain>
    </source>
</reference>
<dbReference type="OrthoDB" id="9757546at2"/>
<dbReference type="InterPro" id="IPR002355">
    <property type="entry name" value="Cu_oxidase_Cu_BS"/>
</dbReference>